<dbReference type="Proteomes" id="UP001217178">
    <property type="component" value="Unassembled WGS sequence"/>
</dbReference>
<organism evidence="2 3">
    <name type="scientific">Xenorhabdus yunnanensis</name>
    <dbReference type="NCBI Taxonomy" id="3025878"/>
    <lineage>
        <taxon>Bacteria</taxon>
        <taxon>Pseudomonadati</taxon>
        <taxon>Pseudomonadota</taxon>
        <taxon>Gammaproteobacteria</taxon>
        <taxon>Enterobacterales</taxon>
        <taxon>Morganellaceae</taxon>
        <taxon>Xenorhabdus</taxon>
    </lineage>
</organism>
<proteinExistence type="predicted"/>
<reference evidence="2 3" key="1">
    <citation type="submission" date="2023-02" db="EMBL/GenBank/DDBJ databases">
        <title>Entomopathogenic bacteria.</title>
        <authorList>
            <person name="Machado R.A."/>
        </authorList>
    </citation>
    <scope>NUCLEOTIDE SEQUENCE [LARGE SCALE GENOMIC DNA]</scope>
    <source>
        <strain evidence="2 3">XENO-10</strain>
    </source>
</reference>
<comment type="caution">
    <text evidence="2">The sequence shown here is derived from an EMBL/GenBank/DDBJ whole genome shotgun (WGS) entry which is preliminary data.</text>
</comment>
<evidence type="ECO:0000313" key="2">
    <source>
        <dbReference type="EMBL" id="MDC9589793.1"/>
    </source>
</evidence>
<evidence type="ECO:0000256" key="1">
    <source>
        <dbReference type="SAM" id="Phobius"/>
    </source>
</evidence>
<sequence length="109" mass="13020">MKYVHVTLPCEEQEWSYNADEDLNEEQLVRYIANLQEKIERYYDDTLAHYDKENLQMAEHHLQCLKELYDRRQDTVSPSFMSKSGDWVLIFCLIGMLYLIIRPLLGIGM</sequence>
<evidence type="ECO:0000313" key="3">
    <source>
        <dbReference type="Proteomes" id="UP001217178"/>
    </source>
</evidence>
<protein>
    <submittedName>
        <fullName evidence="2">Uncharacterized protein</fullName>
    </submittedName>
</protein>
<dbReference type="EMBL" id="JAQRFI010000022">
    <property type="protein sequence ID" value="MDC9589793.1"/>
    <property type="molecule type" value="Genomic_DNA"/>
</dbReference>
<accession>A0ABT5LFC0</accession>
<keyword evidence="1" id="KW-0812">Transmembrane</keyword>
<gene>
    <name evidence="2" type="ORF">PSI23_10915</name>
</gene>
<keyword evidence="1" id="KW-0472">Membrane</keyword>
<keyword evidence="1" id="KW-1133">Transmembrane helix</keyword>
<feature type="transmembrane region" description="Helical" evidence="1">
    <location>
        <begin position="87"/>
        <end position="105"/>
    </location>
</feature>
<dbReference type="RefSeq" id="WP_273555109.1">
    <property type="nucleotide sequence ID" value="NZ_JAQRFI010000022.1"/>
</dbReference>
<keyword evidence="3" id="KW-1185">Reference proteome</keyword>
<name>A0ABT5LFC0_9GAMM</name>